<dbReference type="InterPro" id="IPR007730">
    <property type="entry name" value="SPOR-like_dom"/>
</dbReference>
<dbReference type="Pfam" id="PF13401">
    <property type="entry name" value="AAA_22"/>
    <property type="match status" value="1"/>
</dbReference>
<dbReference type="Proteomes" id="UP000731465">
    <property type="component" value="Unassembled WGS sequence"/>
</dbReference>
<dbReference type="InterPro" id="IPR036680">
    <property type="entry name" value="SPOR-like_sf"/>
</dbReference>
<feature type="domain" description="SPOR" evidence="3">
    <location>
        <begin position="492"/>
        <end position="568"/>
    </location>
</feature>
<dbReference type="Gene3D" id="3.40.50.300">
    <property type="entry name" value="P-loop containing nucleotide triphosphate hydrolases"/>
    <property type="match status" value="1"/>
</dbReference>
<dbReference type="EMBL" id="JAGFNY010000004">
    <property type="protein sequence ID" value="MBW7569762.1"/>
    <property type="molecule type" value="Genomic_DNA"/>
</dbReference>
<comment type="caution">
    <text evidence="4">The sequence shown here is derived from an EMBL/GenBank/DDBJ whole genome shotgun (WGS) entry which is preliminary data.</text>
</comment>
<feature type="region of interest" description="Disordered" evidence="1">
    <location>
        <begin position="358"/>
        <end position="384"/>
    </location>
</feature>
<feature type="compositionally biased region" description="Basic and acidic residues" evidence="1">
    <location>
        <begin position="428"/>
        <end position="440"/>
    </location>
</feature>
<keyword evidence="5" id="KW-1185">Reference proteome</keyword>
<dbReference type="PROSITE" id="PS51724">
    <property type="entry name" value="SPOR"/>
    <property type="match status" value="1"/>
</dbReference>
<dbReference type="SUPFAM" id="SSF52540">
    <property type="entry name" value="P-loop containing nucleoside triphosphate hydrolases"/>
    <property type="match status" value="1"/>
</dbReference>
<organism evidence="4 5">
    <name type="scientific">Succinivibrio faecicola</name>
    <dbReference type="NCBI Taxonomy" id="2820300"/>
    <lineage>
        <taxon>Bacteria</taxon>
        <taxon>Pseudomonadati</taxon>
        <taxon>Pseudomonadota</taxon>
        <taxon>Gammaproteobacteria</taxon>
        <taxon>Aeromonadales</taxon>
        <taxon>Succinivibrionaceae</taxon>
        <taxon>Succinivibrio</taxon>
    </lineage>
</organism>
<keyword evidence="2" id="KW-0472">Membrane</keyword>
<evidence type="ECO:0000313" key="5">
    <source>
        <dbReference type="Proteomes" id="UP000731465"/>
    </source>
</evidence>
<dbReference type="InterPro" id="IPR049945">
    <property type="entry name" value="AAA_22"/>
</dbReference>
<dbReference type="RefSeq" id="WP_219936763.1">
    <property type="nucleotide sequence ID" value="NZ_JAGFNY010000004.1"/>
</dbReference>
<gene>
    <name evidence="4" type="ORF">J5V48_02515</name>
</gene>
<accession>A0ABS7DF81</accession>
<dbReference type="Gene3D" id="3.30.70.1070">
    <property type="entry name" value="Sporulation related repeat"/>
    <property type="match status" value="1"/>
</dbReference>
<protein>
    <submittedName>
        <fullName evidence="4">AAA family ATPase</fullName>
    </submittedName>
</protein>
<proteinExistence type="predicted"/>
<evidence type="ECO:0000256" key="2">
    <source>
        <dbReference type="SAM" id="Phobius"/>
    </source>
</evidence>
<evidence type="ECO:0000313" key="4">
    <source>
        <dbReference type="EMBL" id="MBW7569762.1"/>
    </source>
</evidence>
<evidence type="ECO:0000256" key="1">
    <source>
        <dbReference type="SAM" id="MobiDB-lite"/>
    </source>
</evidence>
<keyword evidence="2" id="KW-0812">Transmembrane</keyword>
<dbReference type="Pfam" id="PF05036">
    <property type="entry name" value="SPOR"/>
    <property type="match status" value="1"/>
</dbReference>
<reference evidence="4 5" key="1">
    <citation type="submission" date="2021-03" db="EMBL/GenBank/DDBJ databases">
        <title>Succinivibrio sp. nov. isolated from feces of cow.</title>
        <authorList>
            <person name="Choi J.-Y."/>
        </authorList>
    </citation>
    <scope>NUCLEOTIDE SEQUENCE [LARGE SCALE GENOMIC DNA]</scope>
    <source>
        <strain evidence="4 5">AGMB01872</strain>
    </source>
</reference>
<dbReference type="InterPro" id="IPR027417">
    <property type="entry name" value="P-loop_NTPase"/>
</dbReference>
<name>A0ABS7DF81_9GAMM</name>
<feature type="transmembrane region" description="Helical" evidence="2">
    <location>
        <begin position="248"/>
        <end position="270"/>
    </location>
</feature>
<feature type="region of interest" description="Disordered" evidence="1">
    <location>
        <begin position="428"/>
        <end position="487"/>
    </location>
</feature>
<keyword evidence="2" id="KW-1133">Transmembrane helix</keyword>
<sequence length="579" mass="63864">MAYLGFSVPKSLLDCAGKVGTLFSYGDNFVVLSGNQGSGRTTVLEHVINSLDNRFTTVFIPCSREMELEKLRTLLLQQLCSQDKWDASESIENSIKKASVPVREKVLIVIDDIDLVVSSFADEIFSLYKRSLGTRRFSFLITAHPLWLETKGYKNTDKNLSIEEVAIPYIGVEEALELCKKRFEFSQLNNVYEAILPKLPKAIQSCDGNIGKIIKLTEKLMSDPTQVENEQKESVVEKKAASGSKKNLTAIFISLICLAIVVACLLPVILSSKDAINKKAEPVKVEDVQSNSNQTSTVADDPLAVSAGSVSSIKADAQKGDAKTVVDDNGELLDKIEGGVETQGLEKTTKNEVTLQGETLDAIENSSGEKVDDPRQGLGGSKVNAQSGYLTRADNALYKDQIEHEDALIKKQQQEALADKMALESLKKKQSENAKNDNKLADNNQVAKEDKKVQQSASDKSVAVKKTEKAKKQQTKVKKEKSVAGSEDELLKKNPRHYTLQIFASYSKAPLLDVADTISGKYHIYQTRRNGKLWYVLITGDYLTAREGLKTVSSLPEKVKKAGPFIKTFGKVQQEMKLK</sequence>
<evidence type="ECO:0000259" key="3">
    <source>
        <dbReference type="PROSITE" id="PS51724"/>
    </source>
</evidence>